<dbReference type="Proteomes" id="UP000078559">
    <property type="component" value="Chromosome 3"/>
</dbReference>
<dbReference type="Pfam" id="PF00067">
    <property type="entry name" value="p450"/>
    <property type="match status" value="1"/>
</dbReference>
<dbReference type="OrthoDB" id="1470350at2759"/>
<keyword evidence="10" id="KW-1133">Transmembrane helix</keyword>
<dbReference type="PROSITE" id="PS00086">
    <property type="entry name" value="CYTOCHROME_P450"/>
    <property type="match status" value="1"/>
</dbReference>
<evidence type="ECO:0000256" key="8">
    <source>
        <dbReference type="PIRSR" id="PIRSR602401-1"/>
    </source>
</evidence>
<keyword evidence="6 8" id="KW-0408">Iron</keyword>
<comment type="cofactor">
    <cofactor evidence="1 8">
        <name>heme</name>
        <dbReference type="ChEBI" id="CHEBI:30413"/>
    </cofactor>
</comment>
<dbReference type="Gene3D" id="1.10.630.10">
    <property type="entry name" value="Cytochrome P450"/>
    <property type="match status" value="1"/>
</dbReference>
<organism evidence="11 12">
    <name type="scientific">Cytospora mali</name>
    <name type="common">Apple Valsa canker fungus</name>
    <name type="synonym">Valsa mali</name>
    <dbReference type="NCBI Taxonomy" id="578113"/>
    <lineage>
        <taxon>Eukaryota</taxon>
        <taxon>Fungi</taxon>
        <taxon>Dikarya</taxon>
        <taxon>Ascomycota</taxon>
        <taxon>Pezizomycotina</taxon>
        <taxon>Sordariomycetes</taxon>
        <taxon>Sordariomycetidae</taxon>
        <taxon>Diaporthales</taxon>
        <taxon>Cytosporaceae</taxon>
        <taxon>Cytospora</taxon>
    </lineage>
</organism>
<evidence type="ECO:0000313" key="12">
    <source>
        <dbReference type="Proteomes" id="UP000078559"/>
    </source>
</evidence>
<keyword evidence="7 9" id="KW-0503">Monooxygenase</keyword>
<dbReference type="GO" id="GO:0016705">
    <property type="term" value="F:oxidoreductase activity, acting on paired donors, with incorporation or reduction of molecular oxygen"/>
    <property type="evidence" value="ECO:0007669"/>
    <property type="project" value="InterPro"/>
</dbReference>
<proteinExistence type="inferred from homology"/>
<reference evidence="11" key="1">
    <citation type="submission" date="2014-12" db="EMBL/GenBank/DDBJ databases">
        <title>Genome Sequence of Valsa Canker Pathogens Uncovers a Specific Adaption of Colonization on Woody Bark.</title>
        <authorList>
            <person name="Yin Z."/>
            <person name="Liu H."/>
            <person name="Gao X."/>
            <person name="Li Z."/>
            <person name="Song N."/>
            <person name="Ke X."/>
            <person name="Dai Q."/>
            <person name="Wu Y."/>
            <person name="Sun Y."/>
            <person name="Xu J.-R."/>
            <person name="Kang Z.K."/>
            <person name="Wang L."/>
            <person name="Huang L."/>
        </authorList>
    </citation>
    <scope>NUCLEOTIDE SEQUENCE [LARGE SCALE GENOMIC DNA]</scope>
    <source>
        <strain evidence="11">03-8</strain>
    </source>
</reference>
<dbReference type="PANTHER" id="PTHR24305">
    <property type="entry name" value="CYTOCHROME P450"/>
    <property type="match status" value="1"/>
</dbReference>
<dbReference type="InterPro" id="IPR036396">
    <property type="entry name" value="Cyt_P450_sf"/>
</dbReference>
<comment type="similarity">
    <text evidence="2 9">Belongs to the cytochrome P450 family.</text>
</comment>
<feature type="transmembrane region" description="Helical" evidence="10">
    <location>
        <begin position="46"/>
        <end position="67"/>
    </location>
</feature>
<dbReference type="AlphaFoldDB" id="A0A194VU45"/>
<evidence type="ECO:0000256" key="5">
    <source>
        <dbReference type="ARBA" id="ARBA00023002"/>
    </source>
</evidence>
<evidence type="ECO:0000256" key="10">
    <source>
        <dbReference type="SAM" id="Phobius"/>
    </source>
</evidence>
<protein>
    <submittedName>
        <fullName evidence="11">Isotrichodermin C-15 hydroxylase</fullName>
    </submittedName>
</protein>
<keyword evidence="4 8" id="KW-0479">Metal-binding</keyword>
<dbReference type="InterPro" id="IPR001128">
    <property type="entry name" value="Cyt_P450"/>
</dbReference>
<dbReference type="InterPro" id="IPR017972">
    <property type="entry name" value="Cyt_P450_CS"/>
</dbReference>
<evidence type="ECO:0000256" key="6">
    <source>
        <dbReference type="ARBA" id="ARBA00023004"/>
    </source>
</evidence>
<keyword evidence="10" id="KW-0472">Membrane</keyword>
<dbReference type="PRINTS" id="PR00463">
    <property type="entry name" value="EP450I"/>
</dbReference>
<gene>
    <name evidence="11" type="ORF">VM1G_02951</name>
</gene>
<keyword evidence="5 9" id="KW-0560">Oxidoreductase</keyword>
<dbReference type="SMR" id="A0A194VU45"/>
<evidence type="ECO:0000256" key="2">
    <source>
        <dbReference type="ARBA" id="ARBA00010617"/>
    </source>
</evidence>
<dbReference type="InterPro" id="IPR050121">
    <property type="entry name" value="Cytochrome_P450_monoxygenase"/>
</dbReference>
<keyword evidence="3 8" id="KW-0349">Heme</keyword>
<evidence type="ECO:0000256" key="4">
    <source>
        <dbReference type="ARBA" id="ARBA00022723"/>
    </source>
</evidence>
<keyword evidence="10" id="KW-0812">Transmembrane</keyword>
<keyword evidence="12" id="KW-1185">Reference proteome</keyword>
<dbReference type="GO" id="GO:0005506">
    <property type="term" value="F:iron ion binding"/>
    <property type="evidence" value="ECO:0007669"/>
    <property type="project" value="InterPro"/>
</dbReference>
<evidence type="ECO:0000256" key="1">
    <source>
        <dbReference type="ARBA" id="ARBA00001971"/>
    </source>
</evidence>
<evidence type="ECO:0000256" key="9">
    <source>
        <dbReference type="RuleBase" id="RU000461"/>
    </source>
</evidence>
<feature type="binding site" description="axial binding residue" evidence="8">
    <location>
        <position position="488"/>
    </location>
    <ligand>
        <name>heme</name>
        <dbReference type="ChEBI" id="CHEBI:30413"/>
    </ligand>
    <ligandPart>
        <name>Fe</name>
        <dbReference type="ChEBI" id="CHEBI:18248"/>
    </ligandPart>
</feature>
<dbReference type="InterPro" id="IPR002401">
    <property type="entry name" value="Cyt_P450_E_grp-I"/>
</dbReference>
<dbReference type="SUPFAM" id="SSF48264">
    <property type="entry name" value="Cytochrome P450"/>
    <property type="match status" value="1"/>
</dbReference>
<dbReference type="GO" id="GO:0020037">
    <property type="term" value="F:heme binding"/>
    <property type="evidence" value="ECO:0007669"/>
    <property type="project" value="InterPro"/>
</dbReference>
<dbReference type="PRINTS" id="PR00385">
    <property type="entry name" value="P450"/>
</dbReference>
<dbReference type="GO" id="GO:0004497">
    <property type="term" value="F:monooxygenase activity"/>
    <property type="evidence" value="ECO:0007669"/>
    <property type="project" value="UniProtKB-KW"/>
</dbReference>
<name>A0A194VU45_CYTMA</name>
<sequence>MHLCLYKVKLPAALSIFFVSNDKLCLAARKNQPFSMTTLSYTTSGAIVWALGAALGYTILQCLYNLFFHPLRSFPGPVARRAHILPSVLSLFRGQWTRDILPLVDKYGPVVRVAPNELVFTDPDAWKDIYSHRNGAVIKGEEFGKSLLFYRSRYVPPSILGESRENHALLRRHLSHGFSEKSMRDQEPIIKGYIDLLIRQLKQRCVPAQGAGSEKERLLQSKTAFDMRNWFTFTTFDLIGDLAFGEPFGCLEKGERDERVKTIEFGLNTQQRFMAVKMLGLERFLSLLARGRAIFQSKIRQQMTDILRRRMALTVERPDFIEGLLKPQKDWNIPFSSLRSNASLLVIAGSETTATLLSGVTYLLLKNPETMKKVIQEVRSTFNSEDEITFSSVQKLSYMLACLKEATRCYPPVAGPLARVVPKGGAHIAGHFVPEGTVVGVAQYPMYHSDRNFSDPFSFKPERFIEPEKFPDDRLDAVQAFSVGPRDCIGKNLAYAEMRTILARLLFNFDLELVDLQQDWMDQNVYFLWSKPPLNVNLTPVR</sequence>
<evidence type="ECO:0000256" key="7">
    <source>
        <dbReference type="ARBA" id="ARBA00023033"/>
    </source>
</evidence>
<accession>A0A194VU45</accession>
<dbReference type="CDD" id="cd11058">
    <property type="entry name" value="CYP60B-like"/>
    <property type="match status" value="1"/>
</dbReference>
<evidence type="ECO:0000313" key="11">
    <source>
        <dbReference type="EMBL" id="KUI67731.1"/>
    </source>
</evidence>
<evidence type="ECO:0000256" key="3">
    <source>
        <dbReference type="ARBA" id="ARBA00022617"/>
    </source>
</evidence>
<dbReference type="EMBL" id="CM003100">
    <property type="protein sequence ID" value="KUI67731.1"/>
    <property type="molecule type" value="Genomic_DNA"/>
</dbReference>
<dbReference type="PANTHER" id="PTHR24305:SF230">
    <property type="entry name" value="P450, PUTATIVE (EUROFUNG)-RELATED"/>
    <property type="match status" value="1"/>
</dbReference>